<dbReference type="RefSeq" id="WP_246409609.1">
    <property type="nucleotide sequence ID" value="NZ_JACIDS010000003.1"/>
</dbReference>
<accession>A0A840APH6</accession>
<dbReference type="PROSITE" id="PS00893">
    <property type="entry name" value="NUDIX_BOX"/>
    <property type="match status" value="1"/>
</dbReference>
<feature type="domain" description="Nudix hydrolase" evidence="4">
    <location>
        <begin position="12"/>
        <end position="103"/>
    </location>
</feature>
<evidence type="ECO:0000256" key="1">
    <source>
        <dbReference type="ARBA" id="ARBA00001946"/>
    </source>
</evidence>
<dbReference type="PRINTS" id="PR00502">
    <property type="entry name" value="NUDIXFAMILY"/>
</dbReference>
<evidence type="ECO:0000313" key="6">
    <source>
        <dbReference type="Proteomes" id="UP000553963"/>
    </source>
</evidence>
<evidence type="ECO:0000256" key="3">
    <source>
        <dbReference type="RuleBase" id="RU003476"/>
    </source>
</evidence>
<dbReference type="AlphaFoldDB" id="A0A840APH6"/>
<keyword evidence="6" id="KW-1185">Reference proteome</keyword>
<dbReference type="Pfam" id="PF00293">
    <property type="entry name" value="NUDIX"/>
    <property type="match status" value="1"/>
</dbReference>
<comment type="similarity">
    <text evidence="3">Belongs to the Nudix hydrolase family.</text>
</comment>
<dbReference type="Proteomes" id="UP000553963">
    <property type="component" value="Unassembled WGS sequence"/>
</dbReference>
<comment type="cofactor">
    <cofactor evidence="1">
        <name>Mg(2+)</name>
        <dbReference type="ChEBI" id="CHEBI:18420"/>
    </cofactor>
</comment>
<gene>
    <name evidence="5" type="ORF">GGR25_002582</name>
</gene>
<proteinExistence type="inferred from homology"/>
<dbReference type="InterPro" id="IPR015797">
    <property type="entry name" value="NUDIX_hydrolase-like_dom_sf"/>
</dbReference>
<dbReference type="InterPro" id="IPR020476">
    <property type="entry name" value="Nudix_hydrolase"/>
</dbReference>
<comment type="caution">
    <text evidence="5">The sequence shown here is derived from an EMBL/GenBank/DDBJ whole genome shotgun (WGS) entry which is preliminary data.</text>
</comment>
<organism evidence="5 6">
    <name type="scientific">Kaistia hirudinis</name>
    <dbReference type="NCBI Taxonomy" id="1293440"/>
    <lineage>
        <taxon>Bacteria</taxon>
        <taxon>Pseudomonadati</taxon>
        <taxon>Pseudomonadota</taxon>
        <taxon>Alphaproteobacteria</taxon>
        <taxon>Hyphomicrobiales</taxon>
        <taxon>Kaistiaceae</taxon>
        <taxon>Kaistia</taxon>
    </lineage>
</organism>
<dbReference type="Gene3D" id="3.90.79.10">
    <property type="entry name" value="Nucleoside Triphosphate Pyrophosphohydrolase"/>
    <property type="match status" value="1"/>
</dbReference>
<dbReference type="SUPFAM" id="SSF55811">
    <property type="entry name" value="Nudix"/>
    <property type="match status" value="1"/>
</dbReference>
<reference evidence="5 6" key="1">
    <citation type="submission" date="2020-08" db="EMBL/GenBank/DDBJ databases">
        <title>Genomic Encyclopedia of Type Strains, Phase IV (KMG-IV): sequencing the most valuable type-strain genomes for metagenomic binning, comparative biology and taxonomic classification.</title>
        <authorList>
            <person name="Goeker M."/>
        </authorList>
    </citation>
    <scope>NUCLEOTIDE SEQUENCE [LARGE SCALE GENOMIC DNA]</scope>
    <source>
        <strain evidence="5 6">DSM 25966</strain>
    </source>
</reference>
<sequence length="163" mass="18426">MSSDRRMHVRFRRKVVVYATWNQHLLVFSEPDFPELGLQVPGGTVETGEDIEMAARREFTEETGLAAPQVFGRLGEALYSFESESFETGATRFEHLRTYFHTALDQAPATSWEWTEATPDGGGPPIRMAFSFKPLLPQPKLFGALDSFLPQVIARLSLEEMSR</sequence>
<name>A0A840APH6_9HYPH</name>
<dbReference type="InterPro" id="IPR020084">
    <property type="entry name" value="NUDIX_hydrolase_CS"/>
</dbReference>
<dbReference type="GO" id="GO:0016787">
    <property type="term" value="F:hydrolase activity"/>
    <property type="evidence" value="ECO:0007669"/>
    <property type="project" value="UniProtKB-KW"/>
</dbReference>
<evidence type="ECO:0000256" key="2">
    <source>
        <dbReference type="ARBA" id="ARBA00022801"/>
    </source>
</evidence>
<dbReference type="EMBL" id="JACIDS010000003">
    <property type="protein sequence ID" value="MBB3931532.1"/>
    <property type="molecule type" value="Genomic_DNA"/>
</dbReference>
<dbReference type="InterPro" id="IPR000086">
    <property type="entry name" value="NUDIX_hydrolase_dom"/>
</dbReference>
<evidence type="ECO:0000259" key="4">
    <source>
        <dbReference type="Pfam" id="PF00293"/>
    </source>
</evidence>
<protein>
    <submittedName>
        <fullName evidence="5">8-oxo-dGTP pyrophosphatase MutT (NUDIX family)</fullName>
    </submittedName>
</protein>
<keyword evidence="2 3" id="KW-0378">Hydrolase</keyword>
<evidence type="ECO:0000313" key="5">
    <source>
        <dbReference type="EMBL" id="MBB3931532.1"/>
    </source>
</evidence>